<organism evidence="2 3">
    <name type="scientific">Colocasia esculenta</name>
    <name type="common">Wild taro</name>
    <name type="synonym">Arum esculentum</name>
    <dbReference type="NCBI Taxonomy" id="4460"/>
    <lineage>
        <taxon>Eukaryota</taxon>
        <taxon>Viridiplantae</taxon>
        <taxon>Streptophyta</taxon>
        <taxon>Embryophyta</taxon>
        <taxon>Tracheophyta</taxon>
        <taxon>Spermatophyta</taxon>
        <taxon>Magnoliopsida</taxon>
        <taxon>Liliopsida</taxon>
        <taxon>Araceae</taxon>
        <taxon>Aroideae</taxon>
        <taxon>Colocasieae</taxon>
        <taxon>Colocasia</taxon>
    </lineage>
</organism>
<protein>
    <submittedName>
        <fullName evidence="2">Uncharacterized protein</fullName>
    </submittedName>
</protein>
<evidence type="ECO:0000313" key="3">
    <source>
        <dbReference type="Proteomes" id="UP000652761"/>
    </source>
</evidence>
<feature type="region of interest" description="Disordered" evidence="1">
    <location>
        <begin position="180"/>
        <end position="234"/>
    </location>
</feature>
<feature type="compositionally biased region" description="Polar residues" evidence="1">
    <location>
        <begin position="222"/>
        <end position="233"/>
    </location>
</feature>
<feature type="compositionally biased region" description="Low complexity" evidence="1">
    <location>
        <begin position="180"/>
        <end position="194"/>
    </location>
</feature>
<reference evidence="2" key="1">
    <citation type="submission" date="2017-07" db="EMBL/GenBank/DDBJ databases">
        <title>Taro Niue Genome Assembly and Annotation.</title>
        <authorList>
            <person name="Atibalentja N."/>
            <person name="Keating K."/>
            <person name="Fields C.J."/>
        </authorList>
    </citation>
    <scope>NUCLEOTIDE SEQUENCE</scope>
    <source>
        <strain evidence="2">Niue_2</strain>
        <tissue evidence="2">Leaf</tissue>
    </source>
</reference>
<feature type="region of interest" description="Disordered" evidence="1">
    <location>
        <begin position="1"/>
        <end position="20"/>
    </location>
</feature>
<sequence>MNNQKGTNITSKPAAEPRMNFRSSILQTDRQSIPALGKQTRELGGRGISPVLVLESAPKAEMARNYQNAPSPSQHRARALLMGAEEGVEGASSLGLLPHLAARSAAPREAITPPPALRHPPRAAATESEVGRAHGREGRRRGAGGVNCLAAFSYALSLGRPQSPMASQGKFVSVNLNKSYGQPASSSSSSGAPSNPFGNAPPARAGGGGVGGGGMVVLSRPRSASSAGQTTPGISPVLISASLSSVPSSFPTVRGDAGEI</sequence>
<feature type="region of interest" description="Disordered" evidence="1">
    <location>
        <begin position="111"/>
        <end position="142"/>
    </location>
</feature>
<dbReference type="Proteomes" id="UP000652761">
    <property type="component" value="Unassembled WGS sequence"/>
</dbReference>
<keyword evidence="3" id="KW-1185">Reference proteome</keyword>
<name>A0A843V813_COLES</name>
<evidence type="ECO:0000313" key="2">
    <source>
        <dbReference type="EMBL" id="MQL89900.1"/>
    </source>
</evidence>
<dbReference type="AlphaFoldDB" id="A0A843V813"/>
<feature type="compositionally biased region" description="Polar residues" evidence="1">
    <location>
        <begin position="1"/>
        <end position="11"/>
    </location>
</feature>
<proteinExistence type="predicted"/>
<accession>A0A843V813</accession>
<gene>
    <name evidence="2" type="ORF">Taro_022472</name>
</gene>
<evidence type="ECO:0000256" key="1">
    <source>
        <dbReference type="SAM" id="MobiDB-lite"/>
    </source>
</evidence>
<comment type="caution">
    <text evidence="2">The sequence shown here is derived from an EMBL/GenBank/DDBJ whole genome shotgun (WGS) entry which is preliminary data.</text>
</comment>
<dbReference type="EMBL" id="NMUH01001188">
    <property type="protein sequence ID" value="MQL89900.1"/>
    <property type="molecule type" value="Genomic_DNA"/>
</dbReference>
<feature type="compositionally biased region" description="Gly residues" evidence="1">
    <location>
        <begin position="205"/>
        <end position="215"/>
    </location>
</feature>